<dbReference type="PANTHER" id="PTHR45982">
    <property type="entry name" value="REGULATOR OF CHROMOSOME CONDENSATION"/>
    <property type="match status" value="1"/>
</dbReference>
<dbReference type="Pfam" id="PF00651">
    <property type="entry name" value="BTB"/>
    <property type="match status" value="1"/>
</dbReference>
<protein>
    <recommendedName>
        <fullName evidence="2">BTB domain-containing protein</fullName>
    </recommendedName>
</protein>
<gene>
    <name evidence="3" type="ORF">M0813_17182</name>
</gene>
<keyword evidence="4" id="KW-1185">Reference proteome</keyword>
<comment type="caution">
    <text evidence="3">The sequence shown here is derived from an EMBL/GenBank/DDBJ whole genome shotgun (WGS) entry which is preliminary data.</text>
</comment>
<sequence length="588" mass="67672">MQTKVWACGSIYKAVFEKIPEQKNLQNFALTKIHGEIVGMSGSYTEICYFTRDNKFHCYALQNKTSRNFDGFLFEDPEQDPISHVTSGFHHHCILTKSGRAFGWGESSSYSLGRTFGSHWDKPKELLFFSKNNLKVVDASGAEFQTILLCDNGKLFGFGNTSSKRLVPNQETIVDKNYLLKANKDYGDTPILLSDNVIMIGHGQTSRHHIYMTSDYTLWAMGENPLVESGTRYSKDGNTCKKIKVPFNKKNIKQIGTGYDSSIILLNKEENCEIYSCGYTHAGQTSNTNTFKKITFFNDKRIKQLYSGCYHTLAISDENKIYAIGKISQGNFFEIKVPQRRSYENLVVASGVYFGLCYTTQSSSLIQDFQNFLQSEAFSDITISNCKTHKAILKFRLNSDIDKISKILNNYTQEEVKKFLKWVYYDSIEDTQLLEKILHDKFGIGNYKQKTLENDLLQLYKDEESKDFNLLVLNDDVGEDEEEEEEEEEENFEEIPVHKFILLVRSGLFREMFKNVNQETNDVKDYSRKTIESIEILIKFLYTGNISLTADDDPELIVEELDDAKEYYQLNPNSSIEQELIKIKKSLK</sequence>
<feature type="domain" description="BTB" evidence="2">
    <location>
        <begin position="493"/>
        <end position="550"/>
    </location>
</feature>
<dbReference type="Pfam" id="PF13540">
    <property type="entry name" value="RCC1_2"/>
    <property type="match status" value="1"/>
</dbReference>
<dbReference type="PROSITE" id="PS50012">
    <property type="entry name" value="RCC1_3"/>
    <property type="match status" value="1"/>
</dbReference>
<accession>A0ABQ8YXI1</accession>
<dbReference type="InterPro" id="IPR000210">
    <property type="entry name" value="BTB/POZ_dom"/>
</dbReference>
<dbReference type="InterPro" id="IPR011333">
    <property type="entry name" value="SKP1/BTB/POZ_sf"/>
</dbReference>
<dbReference type="PANTHER" id="PTHR45982:SF1">
    <property type="entry name" value="REGULATOR OF CHROMOSOME CONDENSATION"/>
    <property type="match status" value="1"/>
</dbReference>
<evidence type="ECO:0000313" key="3">
    <source>
        <dbReference type="EMBL" id="KAJ6249298.1"/>
    </source>
</evidence>
<dbReference type="InterPro" id="IPR051553">
    <property type="entry name" value="Ran_GTPase-activating"/>
</dbReference>
<dbReference type="InterPro" id="IPR009091">
    <property type="entry name" value="RCC1/BLIP-II"/>
</dbReference>
<dbReference type="CDD" id="cd18186">
    <property type="entry name" value="BTB_POZ_ZBTB_KLHL-like"/>
    <property type="match status" value="1"/>
</dbReference>
<dbReference type="SUPFAM" id="SSF54695">
    <property type="entry name" value="POZ domain"/>
    <property type="match status" value="1"/>
</dbReference>
<evidence type="ECO:0000259" key="2">
    <source>
        <dbReference type="PROSITE" id="PS50097"/>
    </source>
</evidence>
<organism evidence="3 4">
    <name type="scientific">Anaeramoeba flamelloides</name>
    <dbReference type="NCBI Taxonomy" id="1746091"/>
    <lineage>
        <taxon>Eukaryota</taxon>
        <taxon>Metamonada</taxon>
        <taxon>Anaeramoebidae</taxon>
        <taxon>Anaeramoeba</taxon>
    </lineage>
</organism>
<reference evidence="3" key="1">
    <citation type="submission" date="2022-08" db="EMBL/GenBank/DDBJ databases">
        <title>Novel sulfate-reducing endosymbionts in the free-living metamonad Anaeramoeba.</title>
        <authorList>
            <person name="Jerlstrom-Hultqvist J."/>
            <person name="Cepicka I."/>
            <person name="Gallot-Lavallee L."/>
            <person name="Salas-Leiva D."/>
            <person name="Curtis B.A."/>
            <person name="Zahonova K."/>
            <person name="Pipaliya S."/>
            <person name="Dacks J."/>
            <person name="Roger A.J."/>
        </authorList>
    </citation>
    <scope>NUCLEOTIDE SEQUENCE</scope>
    <source>
        <strain evidence="3">Schooner1</strain>
    </source>
</reference>
<evidence type="ECO:0000313" key="4">
    <source>
        <dbReference type="Proteomes" id="UP001150062"/>
    </source>
</evidence>
<dbReference type="Gene3D" id="3.30.710.10">
    <property type="entry name" value="Potassium Channel Kv1.1, Chain A"/>
    <property type="match status" value="1"/>
</dbReference>
<dbReference type="PROSITE" id="PS50097">
    <property type="entry name" value="BTB"/>
    <property type="match status" value="1"/>
</dbReference>
<dbReference type="InterPro" id="IPR000408">
    <property type="entry name" value="Reg_chr_condens"/>
</dbReference>
<evidence type="ECO:0000256" key="1">
    <source>
        <dbReference type="PROSITE-ProRule" id="PRU00235"/>
    </source>
</evidence>
<dbReference type="Proteomes" id="UP001150062">
    <property type="component" value="Unassembled WGS sequence"/>
</dbReference>
<dbReference type="Gene3D" id="2.130.10.30">
    <property type="entry name" value="Regulator of chromosome condensation 1/beta-lactamase-inhibitor protein II"/>
    <property type="match status" value="1"/>
</dbReference>
<dbReference type="SUPFAM" id="SSF50985">
    <property type="entry name" value="RCC1/BLIP-II"/>
    <property type="match status" value="2"/>
</dbReference>
<name>A0ABQ8YXI1_9EUKA</name>
<feature type="repeat" description="RCC1" evidence="1">
    <location>
        <begin position="99"/>
        <end position="152"/>
    </location>
</feature>
<dbReference type="EMBL" id="JAOAOG010000101">
    <property type="protein sequence ID" value="KAJ6249298.1"/>
    <property type="molecule type" value="Genomic_DNA"/>
</dbReference>
<proteinExistence type="predicted"/>